<dbReference type="Proteomes" id="UP000431401">
    <property type="component" value="Unassembled WGS sequence"/>
</dbReference>
<protein>
    <submittedName>
        <fullName evidence="1">Uncharacterized protein</fullName>
    </submittedName>
</protein>
<comment type="caution">
    <text evidence="1">The sequence shown here is derived from an EMBL/GenBank/DDBJ whole genome shotgun (WGS) entry which is preliminary data.</text>
</comment>
<evidence type="ECO:0000313" key="1">
    <source>
        <dbReference type="EMBL" id="MQY30956.1"/>
    </source>
</evidence>
<dbReference type="EMBL" id="WEGI01000016">
    <property type="protein sequence ID" value="MQY30956.1"/>
    <property type="molecule type" value="Genomic_DNA"/>
</dbReference>
<dbReference type="AlphaFoldDB" id="A0A7K0DYS0"/>
<keyword evidence="2" id="KW-1185">Reference proteome</keyword>
<evidence type="ECO:0000313" key="2">
    <source>
        <dbReference type="Proteomes" id="UP000431401"/>
    </source>
</evidence>
<gene>
    <name evidence="1" type="ORF">NRB56_65610</name>
</gene>
<dbReference type="Gene3D" id="3.20.20.150">
    <property type="entry name" value="Divalent-metal-dependent TIM barrel enzymes"/>
    <property type="match status" value="1"/>
</dbReference>
<proteinExistence type="predicted"/>
<sequence length="93" mass="10065">MVKSGTPVREALRRRRTELPPWAFGSSGTRFEVFAQPGVPRDSFGKVADAARVHRVYRGGFGGVAAHPPFRGSEYLHIMIDERIGGTAAGRGA</sequence>
<organism evidence="1 2">
    <name type="scientific">Nocardia aurantia</name>
    <dbReference type="NCBI Taxonomy" id="2585199"/>
    <lineage>
        <taxon>Bacteria</taxon>
        <taxon>Bacillati</taxon>
        <taxon>Actinomycetota</taxon>
        <taxon>Actinomycetes</taxon>
        <taxon>Mycobacteriales</taxon>
        <taxon>Nocardiaceae</taxon>
        <taxon>Nocardia</taxon>
    </lineage>
</organism>
<accession>A0A7K0DYS0</accession>
<reference evidence="1 2" key="1">
    <citation type="submission" date="2019-10" db="EMBL/GenBank/DDBJ databases">
        <title>Nocardia macrotermitis sp. nov. and Nocardia aurantia sp. nov., isolated from the gut of fungus growing-termite Macrotermes natalensis.</title>
        <authorList>
            <person name="Benndorf R."/>
            <person name="Schwitalla J."/>
            <person name="Martin K."/>
            <person name="De Beer W."/>
            <person name="Kaster A.-K."/>
            <person name="Vollmers J."/>
            <person name="Poulsen M."/>
            <person name="Beemelmanns C."/>
        </authorList>
    </citation>
    <scope>NUCLEOTIDE SEQUENCE [LARGE SCALE GENOMIC DNA]</scope>
    <source>
        <strain evidence="1 2">RB56</strain>
    </source>
</reference>
<name>A0A7K0DYS0_9NOCA</name>